<comment type="caution">
    <text evidence="5">The sequence shown here is derived from an EMBL/GenBank/DDBJ whole genome shotgun (WGS) entry which is preliminary data.</text>
</comment>
<dbReference type="InterPro" id="IPR028082">
    <property type="entry name" value="Peripla_BP_I"/>
</dbReference>
<evidence type="ECO:0000256" key="1">
    <source>
        <dbReference type="ARBA" id="ARBA00023015"/>
    </source>
</evidence>
<dbReference type="EMBL" id="BNAF01000008">
    <property type="protein sequence ID" value="GHE39573.1"/>
    <property type="molecule type" value="Genomic_DNA"/>
</dbReference>
<feature type="domain" description="HTH lacI-type" evidence="4">
    <location>
        <begin position="9"/>
        <end position="63"/>
    </location>
</feature>
<dbReference type="Gene3D" id="3.40.50.2300">
    <property type="match status" value="2"/>
</dbReference>
<dbReference type="Pfam" id="PF00356">
    <property type="entry name" value="LacI"/>
    <property type="match status" value="1"/>
</dbReference>
<dbReference type="RefSeq" id="WP_189626867.1">
    <property type="nucleotide sequence ID" value="NZ_BNAF01000008.1"/>
</dbReference>
<name>A0ABQ3HWT8_9SPHI</name>
<gene>
    <name evidence="5" type="ORF">GCM10017764_23520</name>
</gene>
<keyword evidence="6" id="KW-1185">Reference proteome</keyword>
<dbReference type="PANTHER" id="PTHR30146">
    <property type="entry name" value="LACI-RELATED TRANSCRIPTIONAL REPRESSOR"/>
    <property type="match status" value="1"/>
</dbReference>
<dbReference type="SMART" id="SM00354">
    <property type="entry name" value="HTH_LACI"/>
    <property type="match status" value="1"/>
</dbReference>
<dbReference type="InterPro" id="IPR010982">
    <property type="entry name" value="Lambda_DNA-bd_dom_sf"/>
</dbReference>
<dbReference type="Proteomes" id="UP000620550">
    <property type="component" value="Unassembled WGS sequence"/>
</dbReference>
<dbReference type="Gene3D" id="1.10.260.40">
    <property type="entry name" value="lambda repressor-like DNA-binding domains"/>
    <property type="match status" value="1"/>
</dbReference>
<evidence type="ECO:0000256" key="2">
    <source>
        <dbReference type="ARBA" id="ARBA00023125"/>
    </source>
</evidence>
<keyword evidence="1" id="KW-0805">Transcription regulation</keyword>
<sequence>MKHKKATRITIKDLAQELNLSTSTISRALANHPGISDQTKELVNGVADRLGFAPNSIASSFRSRKTKAIGVIVPRIDIDFHSRVISGIEAFAYKSGYHVTIFQSQDSYKREKEIVKILQTKMVEGIIVCLAMETKNYDHFKKLLKSKVPLVFYDRTPDSFETNKVMINDFESAYLATEHLIQQGKTRLAHIAGNQTTGIFKKRLEGFKAAIEKNGLVVYEDLILEAQHLSYQEGVDCACKILDSSIRPDGVFCANDYTAAAVIQTLNKRHTAIPEEVAVVGFSNYPIATIVEPHITTINDRAFQMGEATGRLLIQHIEEDEIDVIDYQVITLKTELIVRESTAEKRH</sequence>
<evidence type="ECO:0000259" key="4">
    <source>
        <dbReference type="PROSITE" id="PS50932"/>
    </source>
</evidence>
<dbReference type="InterPro" id="IPR000843">
    <property type="entry name" value="HTH_LacI"/>
</dbReference>
<dbReference type="CDD" id="cd06267">
    <property type="entry name" value="PBP1_LacI_sugar_binding-like"/>
    <property type="match status" value="1"/>
</dbReference>
<dbReference type="InterPro" id="IPR046335">
    <property type="entry name" value="LacI/GalR-like_sensor"/>
</dbReference>
<protein>
    <submittedName>
        <fullName evidence="5">LacI family transcriptional regulator</fullName>
    </submittedName>
</protein>
<keyword evidence="3" id="KW-0804">Transcription</keyword>
<dbReference type="SUPFAM" id="SSF47413">
    <property type="entry name" value="lambda repressor-like DNA-binding domains"/>
    <property type="match status" value="1"/>
</dbReference>
<evidence type="ECO:0000313" key="6">
    <source>
        <dbReference type="Proteomes" id="UP000620550"/>
    </source>
</evidence>
<accession>A0ABQ3HWT8</accession>
<organism evidence="5 6">
    <name type="scientific">Sphingobacterium griseoflavum</name>
    <dbReference type="NCBI Taxonomy" id="1474952"/>
    <lineage>
        <taxon>Bacteria</taxon>
        <taxon>Pseudomonadati</taxon>
        <taxon>Bacteroidota</taxon>
        <taxon>Sphingobacteriia</taxon>
        <taxon>Sphingobacteriales</taxon>
        <taxon>Sphingobacteriaceae</taxon>
        <taxon>Sphingobacterium</taxon>
    </lineage>
</organism>
<dbReference type="Pfam" id="PF13377">
    <property type="entry name" value="Peripla_BP_3"/>
    <property type="match status" value="1"/>
</dbReference>
<reference evidence="6" key="1">
    <citation type="journal article" date="2019" name="Int. J. Syst. Evol. Microbiol.">
        <title>The Global Catalogue of Microorganisms (GCM) 10K type strain sequencing project: providing services to taxonomists for standard genome sequencing and annotation.</title>
        <authorList>
            <consortium name="The Broad Institute Genomics Platform"/>
            <consortium name="The Broad Institute Genome Sequencing Center for Infectious Disease"/>
            <person name="Wu L."/>
            <person name="Ma J."/>
        </authorList>
    </citation>
    <scope>NUCLEOTIDE SEQUENCE [LARGE SCALE GENOMIC DNA]</scope>
    <source>
        <strain evidence="6">CGMCC 1.12966</strain>
    </source>
</reference>
<proteinExistence type="predicted"/>
<dbReference type="PANTHER" id="PTHR30146:SF109">
    <property type="entry name" value="HTH-TYPE TRANSCRIPTIONAL REGULATOR GALS"/>
    <property type="match status" value="1"/>
</dbReference>
<dbReference type="PROSITE" id="PS50932">
    <property type="entry name" value="HTH_LACI_2"/>
    <property type="match status" value="1"/>
</dbReference>
<keyword evidence="2" id="KW-0238">DNA-binding</keyword>
<dbReference type="SUPFAM" id="SSF53822">
    <property type="entry name" value="Periplasmic binding protein-like I"/>
    <property type="match status" value="1"/>
</dbReference>
<evidence type="ECO:0000256" key="3">
    <source>
        <dbReference type="ARBA" id="ARBA00023163"/>
    </source>
</evidence>
<evidence type="ECO:0000313" key="5">
    <source>
        <dbReference type="EMBL" id="GHE39573.1"/>
    </source>
</evidence>